<dbReference type="Proteomes" id="UP001301958">
    <property type="component" value="Unassembled WGS sequence"/>
</dbReference>
<accession>A0AAN7H2Q2</accession>
<feature type="compositionally biased region" description="Polar residues" evidence="1">
    <location>
        <begin position="8"/>
        <end position="22"/>
    </location>
</feature>
<keyword evidence="3" id="KW-1185">Reference proteome</keyword>
<gene>
    <name evidence="2" type="ORF">QBC38DRAFT_463253</name>
</gene>
<dbReference type="AlphaFoldDB" id="A0AAN7H2Q2"/>
<feature type="region of interest" description="Disordered" evidence="1">
    <location>
        <begin position="1"/>
        <end position="36"/>
    </location>
</feature>
<comment type="caution">
    <text evidence="2">The sequence shown here is derived from an EMBL/GenBank/DDBJ whole genome shotgun (WGS) entry which is preliminary data.</text>
</comment>
<feature type="compositionally biased region" description="Basic and acidic residues" evidence="1">
    <location>
        <begin position="347"/>
        <end position="359"/>
    </location>
</feature>
<feature type="region of interest" description="Disordered" evidence="1">
    <location>
        <begin position="347"/>
        <end position="418"/>
    </location>
</feature>
<evidence type="ECO:0000256" key="1">
    <source>
        <dbReference type="SAM" id="MobiDB-lite"/>
    </source>
</evidence>
<reference evidence="2" key="1">
    <citation type="journal article" date="2023" name="Mol. Phylogenet. Evol.">
        <title>Genome-scale phylogeny and comparative genomics of the fungal order Sordariales.</title>
        <authorList>
            <person name="Hensen N."/>
            <person name="Bonometti L."/>
            <person name="Westerberg I."/>
            <person name="Brannstrom I.O."/>
            <person name="Guillou S."/>
            <person name="Cros-Aarteil S."/>
            <person name="Calhoun S."/>
            <person name="Haridas S."/>
            <person name="Kuo A."/>
            <person name="Mondo S."/>
            <person name="Pangilinan J."/>
            <person name="Riley R."/>
            <person name="LaButti K."/>
            <person name="Andreopoulos B."/>
            <person name="Lipzen A."/>
            <person name="Chen C."/>
            <person name="Yan M."/>
            <person name="Daum C."/>
            <person name="Ng V."/>
            <person name="Clum A."/>
            <person name="Steindorff A."/>
            <person name="Ohm R.A."/>
            <person name="Martin F."/>
            <person name="Silar P."/>
            <person name="Natvig D.O."/>
            <person name="Lalanne C."/>
            <person name="Gautier V."/>
            <person name="Ament-Velasquez S.L."/>
            <person name="Kruys A."/>
            <person name="Hutchinson M.I."/>
            <person name="Powell A.J."/>
            <person name="Barry K."/>
            <person name="Miller A.N."/>
            <person name="Grigoriev I.V."/>
            <person name="Debuchy R."/>
            <person name="Gladieux P."/>
            <person name="Hiltunen Thoren M."/>
            <person name="Johannesson H."/>
        </authorList>
    </citation>
    <scope>NUCLEOTIDE SEQUENCE</scope>
    <source>
        <strain evidence="2">CBS 990.96</strain>
    </source>
</reference>
<feature type="region of interest" description="Disordered" evidence="1">
    <location>
        <begin position="169"/>
        <end position="201"/>
    </location>
</feature>
<feature type="compositionally biased region" description="Basic and acidic residues" evidence="1">
    <location>
        <begin position="169"/>
        <end position="184"/>
    </location>
</feature>
<evidence type="ECO:0000313" key="2">
    <source>
        <dbReference type="EMBL" id="KAK4232606.1"/>
    </source>
</evidence>
<reference evidence="2" key="2">
    <citation type="submission" date="2023-05" db="EMBL/GenBank/DDBJ databases">
        <authorList>
            <consortium name="Lawrence Berkeley National Laboratory"/>
            <person name="Steindorff A."/>
            <person name="Hensen N."/>
            <person name="Bonometti L."/>
            <person name="Westerberg I."/>
            <person name="Brannstrom I.O."/>
            <person name="Guillou S."/>
            <person name="Cros-Aarteil S."/>
            <person name="Calhoun S."/>
            <person name="Haridas S."/>
            <person name="Kuo A."/>
            <person name="Mondo S."/>
            <person name="Pangilinan J."/>
            <person name="Riley R."/>
            <person name="Labutti K."/>
            <person name="Andreopoulos B."/>
            <person name="Lipzen A."/>
            <person name="Chen C."/>
            <person name="Yanf M."/>
            <person name="Daum C."/>
            <person name="Ng V."/>
            <person name="Clum A."/>
            <person name="Ohm R."/>
            <person name="Martin F."/>
            <person name="Silar P."/>
            <person name="Natvig D."/>
            <person name="Lalanne C."/>
            <person name="Gautier V."/>
            <person name="Ament-Velasquez S.L."/>
            <person name="Kruys A."/>
            <person name="Hutchinson M.I."/>
            <person name="Powell A.J."/>
            <person name="Barry K."/>
            <person name="Miller A.N."/>
            <person name="Grigoriev I.V."/>
            <person name="Debuchy R."/>
            <person name="Gladieux P."/>
            <person name="Thoren M.H."/>
            <person name="Johannesson H."/>
        </authorList>
    </citation>
    <scope>NUCLEOTIDE SEQUENCE</scope>
    <source>
        <strain evidence="2">CBS 990.96</strain>
    </source>
</reference>
<name>A0AAN7H2Q2_9PEZI</name>
<dbReference type="EMBL" id="MU865287">
    <property type="protein sequence ID" value="KAK4232606.1"/>
    <property type="molecule type" value="Genomic_DNA"/>
</dbReference>
<sequence>MIPIRSKSPPSTSQQAVLTAPQSRIVPKPTPQQQIQDARGYQLNQLRRRFSPEEKELGDGGETSLLFKLHPSDPDFPFDLDYLDCDLRIPKGYPDQNEMPRLLVKNKNIPRGFAINIEQGWDKLVEERDKQKLNLLGLVNSLDRRLEGLLMEEKKETVKVVIFKDKRHEEEKGKGVDQEKKEKPMQQQQQQQRRPYIPEESFTKEEIAEAKARRAQEVRQLEARMGRLQNYQKSSDGVVYTVPLEPKRKGMLPRGLQQVKSVQLIVPLLYPLQPLRVLLNDVESSEEDAEGLEELFTKKAMTEQKQMSLMSHLNYLAQNMHLLVKQVQKNAVSAAAKTPAVEVVSEKTDVEAKEAEHSSTLETGRGGHVHVIPRPPEWGQMDGSDSSGSSDYDDEDEEEGGAVLGTEPAEETPLPTQTVEKGTAMSFPSFELHGIELLQVSILALSVKCERCKTLNDITGLKNNLEKSSSCKKCATAFTVRFRQELVHMNSTRAGFIDVSGCTVADMLPRFVFPLLSRNITNIIYPAPSSQPAINAPTQP</sequence>
<evidence type="ECO:0000313" key="3">
    <source>
        <dbReference type="Proteomes" id="UP001301958"/>
    </source>
</evidence>
<organism evidence="2 3">
    <name type="scientific">Podospora fimiseda</name>
    <dbReference type="NCBI Taxonomy" id="252190"/>
    <lineage>
        <taxon>Eukaryota</taxon>
        <taxon>Fungi</taxon>
        <taxon>Dikarya</taxon>
        <taxon>Ascomycota</taxon>
        <taxon>Pezizomycotina</taxon>
        <taxon>Sordariomycetes</taxon>
        <taxon>Sordariomycetidae</taxon>
        <taxon>Sordariales</taxon>
        <taxon>Podosporaceae</taxon>
        <taxon>Podospora</taxon>
    </lineage>
</organism>
<feature type="compositionally biased region" description="Acidic residues" evidence="1">
    <location>
        <begin position="391"/>
        <end position="400"/>
    </location>
</feature>
<protein>
    <submittedName>
        <fullName evidence="2">Uncharacterized protein</fullName>
    </submittedName>
</protein>
<proteinExistence type="predicted"/>